<evidence type="ECO:0000256" key="13">
    <source>
        <dbReference type="ARBA" id="ARBA00023316"/>
    </source>
</evidence>
<evidence type="ECO:0000256" key="10">
    <source>
        <dbReference type="ARBA" id="ARBA00022989"/>
    </source>
</evidence>
<evidence type="ECO:0000256" key="4">
    <source>
        <dbReference type="ARBA" id="ARBA00021581"/>
    </source>
</evidence>
<keyword evidence="6 17" id="KW-0812">Transmembrane</keyword>
<comment type="function">
    <text evidence="17">Catalyzes the dephosphorylation of undecaprenyl diphosphate (UPP). Confers resistance to bacitracin.</text>
</comment>
<dbReference type="AlphaFoldDB" id="A0AA37UWY2"/>
<dbReference type="PANTHER" id="PTHR30622:SF4">
    <property type="entry name" value="UNDECAPRENYL-DIPHOSPHATASE"/>
    <property type="match status" value="1"/>
</dbReference>
<name>A0AA37UWY2_9MICO</name>
<evidence type="ECO:0000256" key="12">
    <source>
        <dbReference type="ARBA" id="ARBA00023251"/>
    </source>
</evidence>
<dbReference type="PANTHER" id="PTHR30622">
    <property type="entry name" value="UNDECAPRENYL-DIPHOSPHATASE"/>
    <property type="match status" value="1"/>
</dbReference>
<comment type="miscellaneous">
    <text evidence="17">Bacitracin is thought to be involved in the inhibition of peptidoglycan synthesis by sequestering undecaprenyl diphosphate, thereby reducing the pool of lipid carrier available.</text>
</comment>
<evidence type="ECO:0000256" key="17">
    <source>
        <dbReference type="HAMAP-Rule" id="MF_01006"/>
    </source>
</evidence>
<evidence type="ECO:0000256" key="6">
    <source>
        <dbReference type="ARBA" id="ARBA00022692"/>
    </source>
</evidence>
<feature type="transmembrane region" description="Helical" evidence="17">
    <location>
        <begin position="90"/>
        <end position="107"/>
    </location>
</feature>
<evidence type="ECO:0000313" key="19">
    <source>
        <dbReference type="Proteomes" id="UP001157161"/>
    </source>
</evidence>
<keyword evidence="5 17" id="KW-1003">Cell membrane</keyword>
<reference evidence="18" key="2">
    <citation type="submission" date="2023-02" db="EMBL/GenBank/DDBJ databases">
        <authorList>
            <person name="Sun Q."/>
            <person name="Mori K."/>
        </authorList>
    </citation>
    <scope>NUCLEOTIDE SEQUENCE</scope>
    <source>
        <strain evidence="18">NBRC 112290</strain>
    </source>
</reference>
<accession>A0AA37UWY2</accession>
<feature type="transmembrane region" description="Helical" evidence="17">
    <location>
        <begin position="259"/>
        <end position="279"/>
    </location>
</feature>
<comment type="similarity">
    <text evidence="2 17">Belongs to the UppP family.</text>
</comment>
<evidence type="ECO:0000256" key="5">
    <source>
        <dbReference type="ARBA" id="ARBA00022475"/>
    </source>
</evidence>
<evidence type="ECO:0000256" key="3">
    <source>
        <dbReference type="ARBA" id="ARBA00012374"/>
    </source>
</evidence>
<evidence type="ECO:0000256" key="14">
    <source>
        <dbReference type="ARBA" id="ARBA00032707"/>
    </source>
</evidence>
<dbReference type="GO" id="GO:0071555">
    <property type="term" value="P:cell wall organization"/>
    <property type="evidence" value="ECO:0007669"/>
    <property type="project" value="UniProtKB-KW"/>
</dbReference>
<comment type="catalytic activity">
    <reaction evidence="16 17">
        <text>di-trans,octa-cis-undecaprenyl diphosphate + H2O = di-trans,octa-cis-undecaprenyl phosphate + phosphate + H(+)</text>
        <dbReference type="Rhea" id="RHEA:28094"/>
        <dbReference type="ChEBI" id="CHEBI:15377"/>
        <dbReference type="ChEBI" id="CHEBI:15378"/>
        <dbReference type="ChEBI" id="CHEBI:43474"/>
        <dbReference type="ChEBI" id="CHEBI:58405"/>
        <dbReference type="ChEBI" id="CHEBI:60392"/>
        <dbReference type="EC" id="3.6.1.27"/>
    </reaction>
</comment>
<feature type="transmembrane region" description="Helical" evidence="17">
    <location>
        <begin position="192"/>
        <end position="210"/>
    </location>
</feature>
<comment type="subcellular location">
    <subcellularLocation>
        <location evidence="1 17">Cell membrane</location>
        <topology evidence="1 17">Multi-pass membrane protein</topology>
    </subcellularLocation>
</comment>
<keyword evidence="13 17" id="KW-0961">Cell wall biogenesis/degradation</keyword>
<evidence type="ECO:0000256" key="11">
    <source>
        <dbReference type="ARBA" id="ARBA00023136"/>
    </source>
</evidence>
<evidence type="ECO:0000256" key="16">
    <source>
        <dbReference type="ARBA" id="ARBA00047594"/>
    </source>
</evidence>
<protein>
    <recommendedName>
        <fullName evidence="4 17">Undecaprenyl-diphosphatase</fullName>
        <ecNumber evidence="3 17">3.6.1.27</ecNumber>
    </recommendedName>
    <alternativeName>
        <fullName evidence="15 17">Bacitracin resistance protein</fullName>
    </alternativeName>
    <alternativeName>
        <fullName evidence="14 17">Undecaprenyl pyrophosphate phosphatase</fullName>
    </alternativeName>
</protein>
<evidence type="ECO:0000256" key="7">
    <source>
        <dbReference type="ARBA" id="ARBA00022801"/>
    </source>
</evidence>
<evidence type="ECO:0000256" key="2">
    <source>
        <dbReference type="ARBA" id="ARBA00010621"/>
    </source>
</evidence>
<dbReference type="EMBL" id="BSUM01000001">
    <property type="protein sequence ID" value="GMA31102.1"/>
    <property type="molecule type" value="Genomic_DNA"/>
</dbReference>
<dbReference type="HAMAP" id="MF_01006">
    <property type="entry name" value="Undec_diphosphatase"/>
    <property type="match status" value="1"/>
</dbReference>
<dbReference type="Pfam" id="PF02673">
    <property type="entry name" value="BacA"/>
    <property type="match status" value="1"/>
</dbReference>
<keyword evidence="11 17" id="KW-0472">Membrane</keyword>
<dbReference type="GO" id="GO:0005886">
    <property type="term" value="C:plasma membrane"/>
    <property type="evidence" value="ECO:0007669"/>
    <property type="project" value="UniProtKB-SubCell"/>
</dbReference>
<evidence type="ECO:0000256" key="8">
    <source>
        <dbReference type="ARBA" id="ARBA00022960"/>
    </source>
</evidence>
<keyword evidence="19" id="KW-1185">Reference proteome</keyword>
<evidence type="ECO:0000256" key="15">
    <source>
        <dbReference type="ARBA" id="ARBA00032932"/>
    </source>
</evidence>
<keyword evidence="7 17" id="KW-0378">Hydrolase</keyword>
<keyword evidence="10 17" id="KW-1133">Transmembrane helix</keyword>
<gene>
    <name evidence="18" type="primary">uppP2</name>
    <name evidence="17" type="synonym">uppP</name>
    <name evidence="18" type="ORF">GCM10025875_10940</name>
</gene>
<dbReference type="GO" id="GO:0008360">
    <property type="term" value="P:regulation of cell shape"/>
    <property type="evidence" value="ECO:0007669"/>
    <property type="project" value="UniProtKB-KW"/>
</dbReference>
<reference evidence="18" key="1">
    <citation type="journal article" date="2014" name="Int. J. Syst. Evol. Microbiol.">
        <title>Complete genome sequence of Corynebacterium casei LMG S-19264T (=DSM 44701T), isolated from a smear-ripened cheese.</title>
        <authorList>
            <consortium name="US DOE Joint Genome Institute (JGI-PGF)"/>
            <person name="Walter F."/>
            <person name="Albersmeier A."/>
            <person name="Kalinowski J."/>
            <person name="Ruckert C."/>
        </authorList>
    </citation>
    <scope>NUCLEOTIDE SEQUENCE</scope>
    <source>
        <strain evidence="18">NBRC 112290</strain>
    </source>
</reference>
<dbReference type="GO" id="GO:0009252">
    <property type="term" value="P:peptidoglycan biosynthetic process"/>
    <property type="evidence" value="ECO:0007669"/>
    <property type="project" value="UniProtKB-KW"/>
</dbReference>
<evidence type="ECO:0000256" key="9">
    <source>
        <dbReference type="ARBA" id="ARBA00022984"/>
    </source>
</evidence>
<keyword evidence="12 17" id="KW-0046">Antibiotic resistance</keyword>
<dbReference type="EC" id="3.6.1.27" evidence="3 17"/>
<keyword evidence="9 17" id="KW-0573">Peptidoglycan synthesis</keyword>
<keyword evidence="8 17" id="KW-0133">Cell shape</keyword>
<feature type="transmembrane region" description="Helical" evidence="17">
    <location>
        <begin position="222"/>
        <end position="247"/>
    </location>
</feature>
<feature type="transmembrane region" description="Helical" evidence="17">
    <location>
        <begin position="119"/>
        <end position="136"/>
    </location>
</feature>
<dbReference type="InterPro" id="IPR003824">
    <property type="entry name" value="UppP"/>
</dbReference>
<dbReference type="GO" id="GO:0050380">
    <property type="term" value="F:undecaprenyl-diphosphatase activity"/>
    <property type="evidence" value="ECO:0007669"/>
    <property type="project" value="UniProtKB-UniRule"/>
</dbReference>
<proteinExistence type="inferred from homology"/>
<dbReference type="Proteomes" id="UP001157161">
    <property type="component" value="Unassembled WGS sequence"/>
</dbReference>
<comment type="caution">
    <text evidence="18">The sequence shown here is derived from an EMBL/GenBank/DDBJ whole genome shotgun (WGS) entry which is preliminary data.</text>
</comment>
<evidence type="ECO:0000313" key="18">
    <source>
        <dbReference type="EMBL" id="GMA31102.1"/>
    </source>
</evidence>
<sequence>MLGVVQGLTEFLPVSSSAHLRVVGALMLDGQDVGATFTAITQIGTELAVLIYFRHTIVQVVRRWWATLPEIRAGGRWHNPLRLADPDARMAWLIVVGSIPIVVLGVLFQEAIEGALRDLRFTVFTLAFFALLLWAADRWGRQVKDLRVLNGRDGIAYGFAQAMALIPGVSRSGGTITAGLAMGYSREAAARYSFLLAIPAVLGSGGYQLAKAIGGHSDGGIAVGAGATFLATAAAFVVGFAVIIGFLKIVSSRGYLPFVVYRLGLAGVLAILLATGVLSPTV</sequence>
<organism evidence="18 19">
    <name type="scientific">Litorihabitans aurantiacus</name>
    <dbReference type="NCBI Taxonomy" id="1930061"/>
    <lineage>
        <taxon>Bacteria</taxon>
        <taxon>Bacillati</taxon>
        <taxon>Actinomycetota</taxon>
        <taxon>Actinomycetes</taxon>
        <taxon>Micrococcales</taxon>
        <taxon>Beutenbergiaceae</taxon>
        <taxon>Litorihabitans</taxon>
    </lineage>
</organism>
<dbReference type="GO" id="GO:0046677">
    <property type="term" value="P:response to antibiotic"/>
    <property type="evidence" value="ECO:0007669"/>
    <property type="project" value="UniProtKB-UniRule"/>
</dbReference>
<evidence type="ECO:0000256" key="1">
    <source>
        <dbReference type="ARBA" id="ARBA00004651"/>
    </source>
</evidence>